<dbReference type="Pfam" id="PF17657">
    <property type="entry name" value="DNA_pol3_finger"/>
    <property type="match status" value="1"/>
</dbReference>
<comment type="similarity">
    <text evidence="2">Belongs to the DNA polymerase type-C family. DnaE subfamily.</text>
</comment>
<dbReference type="InterPro" id="IPR003141">
    <property type="entry name" value="Pol/His_phosphatase_N"/>
</dbReference>
<dbReference type="InterPro" id="IPR004365">
    <property type="entry name" value="NA-bd_OB_tRNA"/>
</dbReference>
<dbReference type="RefSeq" id="WP_078706586.1">
    <property type="nucleotide sequence ID" value="NZ_FUXL01000001.1"/>
</dbReference>
<dbReference type="STRING" id="1365950.SAMN05428963_101293"/>
<dbReference type="InterPro" id="IPR011708">
    <property type="entry name" value="DNA_pol3_alpha_NTPase_dom"/>
</dbReference>
<dbReference type="Proteomes" id="UP000190135">
    <property type="component" value="Unassembled WGS sequence"/>
</dbReference>
<evidence type="ECO:0000256" key="7">
    <source>
        <dbReference type="ARBA" id="ARBA00022695"/>
    </source>
</evidence>
<dbReference type="InterPro" id="IPR004013">
    <property type="entry name" value="PHP_dom"/>
</dbReference>
<dbReference type="InterPro" id="IPR049821">
    <property type="entry name" value="PolIIIA_DnaE1_PHP"/>
</dbReference>
<keyword evidence="15" id="KW-1185">Reference proteome</keyword>
<keyword evidence="8" id="KW-0235">DNA replication</keyword>
<evidence type="ECO:0000313" key="14">
    <source>
        <dbReference type="EMBL" id="SJZ56182.1"/>
    </source>
</evidence>
<dbReference type="SMART" id="SM00481">
    <property type="entry name" value="POLIIIAc"/>
    <property type="match status" value="1"/>
</dbReference>
<dbReference type="InterPro" id="IPR016195">
    <property type="entry name" value="Pol/histidinol_Pase-like"/>
</dbReference>
<evidence type="ECO:0000256" key="11">
    <source>
        <dbReference type="ARBA" id="ARBA00026073"/>
    </source>
</evidence>
<dbReference type="SUPFAM" id="SSF89550">
    <property type="entry name" value="PHP domain-like"/>
    <property type="match status" value="1"/>
</dbReference>
<dbReference type="OrthoDB" id="9803237at2"/>
<dbReference type="EMBL" id="FUXL01000001">
    <property type="protein sequence ID" value="SJZ56182.1"/>
    <property type="molecule type" value="Genomic_DNA"/>
</dbReference>
<keyword evidence="6" id="KW-0808">Transferase</keyword>
<feature type="domain" description="Polymerase/histidinol phosphatase N-terminal" evidence="13">
    <location>
        <begin position="21"/>
        <end position="88"/>
    </location>
</feature>
<name>A0A1T4LN90_9HYPH</name>
<organism evidence="14 15">
    <name type="scientific">Consotaella salsifontis</name>
    <dbReference type="NCBI Taxonomy" id="1365950"/>
    <lineage>
        <taxon>Bacteria</taxon>
        <taxon>Pseudomonadati</taxon>
        <taxon>Pseudomonadota</taxon>
        <taxon>Alphaproteobacteria</taxon>
        <taxon>Hyphomicrobiales</taxon>
        <taxon>Aurantimonadaceae</taxon>
        <taxon>Consotaella</taxon>
    </lineage>
</organism>
<dbReference type="GO" id="GO:0003887">
    <property type="term" value="F:DNA-directed DNA polymerase activity"/>
    <property type="evidence" value="ECO:0007669"/>
    <property type="project" value="UniProtKB-KW"/>
</dbReference>
<evidence type="ECO:0000256" key="1">
    <source>
        <dbReference type="ARBA" id="ARBA00004496"/>
    </source>
</evidence>
<gene>
    <name evidence="14" type="ORF">SAMN05428963_101293</name>
</gene>
<dbReference type="InterPro" id="IPR029460">
    <property type="entry name" value="DNAPol_HHH"/>
</dbReference>
<dbReference type="CDD" id="cd07433">
    <property type="entry name" value="PHP_PolIIIA_DnaE1"/>
    <property type="match status" value="1"/>
</dbReference>
<dbReference type="InterPro" id="IPR004805">
    <property type="entry name" value="DnaE2/DnaE/PolC"/>
</dbReference>
<evidence type="ECO:0000313" key="15">
    <source>
        <dbReference type="Proteomes" id="UP000190135"/>
    </source>
</evidence>
<dbReference type="GO" id="GO:0003676">
    <property type="term" value="F:nucleic acid binding"/>
    <property type="evidence" value="ECO:0007669"/>
    <property type="project" value="InterPro"/>
</dbReference>
<dbReference type="SUPFAM" id="SSF160975">
    <property type="entry name" value="AF1531-like"/>
    <property type="match status" value="1"/>
</dbReference>
<dbReference type="Pfam" id="PF14579">
    <property type="entry name" value="HHH_6"/>
    <property type="match status" value="1"/>
</dbReference>
<evidence type="ECO:0000259" key="13">
    <source>
        <dbReference type="SMART" id="SM00481"/>
    </source>
</evidence>
<evidence type="ECO:0000256" key="3">
    <source>
        <dbReference type="ARBA" id="ARBA00012417"/>
    </source>
</evidence>
<keyword evidence="7" id="KW-0548">Nucleotidyltransferase</keyword>
<dbReference type="GO" id="GO:0008408">
    <property type="term" value="F:3'-5' exonuclease activity"/>
    <property type="evidence" value="ECO:0007669"/>
    <property type="project" value="InterPro"/>
</dbReference>
<evidence type="ECO:0000256" key="5">
    <source>
        <dbReference type="ARBA" id="ARBA00022490"/>
    </source>
</evidence>
<comment type="catalytic activity">
    <reaction evidence="12">
        <text>DNA(n) + a 2'-deoxyribonucleoside 5'-triphosphate = DNA(n+1) + diphosphate</text>
        <dbReference type="Rhea" id="RHEA:22508"/>
        <dbReference type="Rhea" id="RHEA-COMP:17339"/>
        <dbReference type="Rhea" id="RHEA-COMP:17340"/>
        <dbReference type="ChEBI" id="CHEBI:33019"/>
        <dbReference type="ChEBI" id="CHEBI:61560"/>
        <dbReference type="ChEBI" id="CHEBI:173112"/>
        <dbReference type="EC" id="2.7.7.7"/>
    </reaction>
</comment>
<sequence>MDTSVSSPSGEAKSAAEARFIHLRVHSAYSLLEGALRVEQIIKFAKADGAPAVGIADTSNLFGALEFSEKASKLGIQPIVGCQLEVFFDDEATESQGPRDKAMFAGYPPMVFIAATEEGYSNLVEIVSLAYLAHDGATRPHVLFEWLEERSAGLIVLTGGPKGPIGTAIAAGKAKLAEERLERLRVLFGDRLYVELQRQEGRNQRVEAETLRLAYEMDLPLVATNEPFFFCPDDFEAHDALIAVASNKLVSQEDRRRLTRDHCLKSQAEMAVLFADLPEALENTIEIARRCSYRPRTRKPILPRFAGADADPEEAERAEAAELRRQAKEGLDKRLVSHGIAPGRTEEEYRERLEYELGIIERMKFPGYFLIVSDFIKWAKSQGIPVGPGRGSGAGSLVAYSLTITDLDPLRFSLLFERFLNPERVSMPDFDIDFCQDRREEVIHYVQQKYGREQVGQIITFGSLQARAVLRDVGRVLEMAYGHVDKLCKLVPQNPAHPVTLAQALEDEPRLKEAREKEEIVDRLISFALKLEGLYRHASTHAAGIVIGDRPLSRLVPMYRDPRSDMPVTQFNMKWVEQAGLVKFDFLGLKTLTVLQTAVKLIARKGVAINLSNLPLDDTKTYSMLTKGETVGVFQVESAGMRKALIGMRPDCLEDIIALVALYRPGPMENIPTYNARKHGEEELEIIHPMIEPILKETQGVIIYQEQVMQIAQVLAGYSLGEADLLRRAMGKKIRAEMDKQRVRFVDGAAKNGLQKAQANTIFDLLAKFADYGFNKSHAACYALVSYQTAYLKANHPVEFLAASMTLDAGNTDKLNDFRQEAMRLGIDVVPPSVQTSYSAFEVDNGRILYALAAIKGVGGHAVDHIVEMRGSRPFKNLEDFCTRIDPKIVNKRTLECLIAAGALDCFGHDRSLLSANLDRLTGYAQRIQDAKSSGQSDMFGMAASGPEPLYLAEAPLWTSSERLLREFQAVGFYLSAHPLDEYRSTLQRLRVQPYSEVVTSVKRGASAARLAGTVTGRQEKKTKTGGKIGIVQMSDPTGQFEVVLFSETLTTFRDQLEPGASVIVTVSAEQRPEGISFRAQSVQSLENEAVRMQKALRVFMRDATPVRAVSSQLKTGGDGEISLVLVRNDGEREVEISLPGRYRVSPQMASAIKAAPGVLDVELV</sequence>
<evidence type="ECO:0000256" key="8">
    <source>
        <dbReference type="ARBA" id="ARBA00022705"/>
    </source>
</evidence>
<evidence type="ECO:0000256" key="2">
    <source>
        <dbReference type="ARBA" id="ARBA00009496"/>
    </source>
</evidence>
<dbReference type="Pfam" id="PF02811">
    <property type="entry name" value="PHP"/>
    <property type="match status" value="1"/>
</dbReference>
<dbReference type="PANTHER" id="PTHR32294:SF0">
    <property type="entry name" value="DNA POLYMERASE III SUBUNIT ALPHA"/>
    <property type="match status" value="1"/>
</dbReference>
<comment type="function">
    <text evidence="10">DNA polymerase III is a complex, multichain enzyme responsible for most of the replicative synthesis in bacteria. This DNA polymerase also exhibits 3' to 5' exonuclease activity. The alpha chain is the DNA polymerase.</text>
</comment>
<dbReference type="CDD" id="cd04485">
    <property type="entry name" value="DnaE_OBF"/>
    <property type="match status" value="1"/>
</dbReference>
<evidence type="ECO:0000256" key="10">
    <source>
        <dbReference type="ARBA" id="ARBA00025611"/>
    </source>
</evidence>
<dbReference type="NCBIfam" id="TIGR00594">
    <property type="entry name" value="polc"/>
    <property type="match status" value="1"/>
</dbReference>
<proteinExistence type="inferred from homology"/>
<dbReference type="Gene3D" id="3.20.20.140">
    <property type="entry name" value="Metal-dependent hydrolases"/>
    <property type="match status" value="1"/>
</dbReference>
<dbReference type="InterPro" id="IPR041931">
    <property type="entry name" value="DNA_pol3_alpha_thumb_dom"/>
</dbReference>
<keyword evidence="5" id="KW-0963">Cytoplasm</keyword>
<keyword evidence="9" id="KW-0239">DNA-directed DNA polymerase</keyword>
<dbReference type="GO" id="GO:0006260">
    <property type="term" value="P:DNA replication"/>
    <property type="evidence" value="ECO:0007669"/>
    <property type="project" value="UniProtKB-KW"/>
</dbReference>
<dbReference type="EC" id="2.7.7.7" evidence="3"/>
<reference evidence="14 15" key="1">
    <citation type="submission" date="2017-02" db="EMBL/GenBank/DDBJ databases">
        <authorList>
            <person name="Peterson S.W."/>
        </authorList>
    </citation>
    <scope>NUCLEOTIDE SEQUENCE [LARGE SCALE GENOMIC DNA]</scope>
    <source>
        <strain evidence="14 15">USBA 369</strain>
    </source>
</reference>
<dbReference type="Gene3D" id="1.10.150.870">
    <property type="match status" value="1"/>
</dbReference>
<evidence type="ECO:0000256" key="12">
    <source>
        <dbReference type="ARBA" id="ARBA00049244"/>
    </source>
</evidence>
<dbReference type="PANTHER" id="PTHR32294">
    <property type="entry name" value="DNA POLYMERASE III SUBUNIT ALPHA"/>
    <property type="match status" value="1"/>
</dbReference>
<dbReference type="GO" id="GO:0005737">
    <property type="term" value="C:cytoplasm"/>
    <property type="evidence" value="ECO:0007669"/>
    <property type="project" value="UniProtKB-SubCell"/>
</dbReference>
<dbReference type="Gene3D" id="1.10.10.1600">
    <property type="entry name" value="Bacterial DNA polymerase III alpha subunit, thumb domain"/>
    <property type="match status" value="1"/>
</dbReference>
<evidence type="ECO:0000256" key="6">
    <source>
        <dbReference type="ARBA" id="ARBA00022679"/>
    </source>
</evidence>
<protein>
    <recommendedName>
        <fullName evidence="4">DNA polymerase III subunit alpha</fullName>
        <ecNumber evidence="3">2.7.7.7</ecNumber>
    </recommendedName>
</protein>
<accession>A0A1T4LN90</accession>
<dbReference type="AlphaFoldDB" id="A0A1T4LN90"/>
<dbReference type="Pfam" id="PF07733">
    <property type="entry name" value="DNA_pol3_alpha"/>
    <property type="match status" value="1"/>
</dbReference>
<evidence type="ECO:0000256" key="4">
    <source>
        <dbReference type="ARBA" id="ARBA00019114"/>
    </source>
</evidence>
<dbReference type="NCBIfam" id="NF004226">
    <property type="entry name" value="PRK05673.1"/>
    <property type="match status" value="1"/>
</dbReference>
<evidence type="ECO:0000256" key="9">
    <source>
        <dbReference type="ARBA" id="ARBA00022932"/>
    </source>
</evidence>
<dbReference type="InterPro" id="IPR040982">
    <property type="entry name" value="DNA_pol3_finger"/>
</dbReference>
<comment type="subunit">
    <text evidence="11">DNA polymerase III contains a core (composed of alpha, epsilon and theta chains) that associates with a tau subunit. This core dimerizes to form the POLIII' complex. PolIII' associates with the gamma complex (composed of gamma, delta, delta', psi and chi chains) and with the beta chain to form the complete DNA polymerase III complex.</text>
</comment>
<comment type="subcellular location">
    <subcellularLocation>
        <location evidence="1">Cytoplasm</location>
    </subcellularLocation>
</comment>
<dbReference type="Pfam" id="PF01336">
    <property type="entry name" value="tRNA_anti-codon"/>
    <property type="match status" value="1"/>
</dbReference>